<evidence type="ECO:0000313" key="1">
    <source>
        <dbReference type="EMBL" id="PWS33446.1"/>
    </source>
</evidence>
<dbReference type="OrthoDB" id="770811at2"/>
<gene>
    <name evidence="1" type="ORF">DF947_02135</name>
</gene>
<accession>A0A317F7A9</accession>
<organism evidence="1 2">
    <name type="scientific">Pedobacter paludis</name>
    <dbReference type="NCBI Taxonomy" id="2203212"/>
    <lineage>
        <taxon>Bacteria</taxon>
        <taxon>Pseudomonadati</taxon>
        <taxon>Bacteroidota</taxon>
        <taxon>Sphingobacteriia</taxon>
        <taxon>Sphingobacteriales</taxon>
        <taxon>Sphingobacteriaceae</taxon>
        <taxon>Pedobacter</taxon>
    </lineage>
</organism>
<dbReference type="AlphaFoldDB" id="A0A317F7A9"/>
<dbReference type="RefSeq" id="WP_109928032.1">
    <property type="nucleotide sequence ID" value="NZ_QGNY01000001.1"/>
</dbReference>
<sequence>MGKLTLYDISIPRETLIEERENVYLSRTPEQRFFGVLQLNHISVTMNGGKPLKSPQGKGIVIRKPSL</sequence>
<proteinExistence type="predicted"/>
<evidence type="ECO:0000313" key="2">
    <source>
        <dbReference type="Proteomes" id="UP000245391"/>
    </source>
</evidence>
<name>A0A317F7A9_9SPHI</name>
<comment type="caution">
    <text evidence="1">The sequence shown here is derived from an EMBL/GenBank/DDBJ whole genome shotgun (WGS) entry which is preliminary data.</text>
</comment>
<protein>
    <submittedName>
        <fullName evidence="1">Uncharacterized protein</fullName>
    </submittedName>
</protein>
<reference evidence="2" key="1">
    <citation type="submission" date="2018-05" db="EMBL/GenBank/DDBJ databases">
        <title>Pedobacter paludis sp. nov., isolated from wetland soil.</title>
        <authorList>
            <person name="Zhang Y."/>
        </authorList>
    </citation>
    <scope>NUCLEOTIDE SEQUENCE [LARGE SCALE GENOMIC DNA]</scope>
    <source>
        <strain evidence="2">R-8</strain>
    </source>
</reference>
<keyword evidence="2" id="KW-1185">Reference proteome</keyword>
<dbReference type="EMBL" id="QGNY01000001">
    <property type="protein sequence ID" value="PWS33446.1"/>
    <property type="molecule type" value="Genomic_DNA"/>
</dbReference>
<dbReference type="Proteomes" id="UP000245391">
    <property type="component" value="Unassembled WGS sequence"/>
</dbReference>